<dbReference type="InterPro" id="IPR001810">
    <property type="entry name" value="F-box_dom"/>
</dbReference>
<evidence type="ECO:0000256" key="1">
    <source>
        <dbReference type="SAM" id="MobiDB-lite"/>
    </source>
</evidence>
<sequence length="703" mass="80860">MDSLGCSQAFEPTVSSLIRIYEKLAHCKYEKQCSIAKLNPEALAPILCFLNTEDRKRARITCKSFKESIDQHVGIHVNLDQRKIDAQRCPTLPPPGASSLRIWSLRSPQYLDHVLKRWHLISEVQFAGQINLSAITKILTRCRNLIKLSFTDRCHMYASIMPVRSAMLHTLDLGCPGYSSDYMGDDCLVQSLWHTYEMLLRKLSVPNLKVFRIFFCCVENCSILHTASAQIFRFVSIHPSIEELSLNLNHRYERFNFLANDVNYRRFRVDVPKKILRRIQLERIHLETMEPAFKIWDHILPGQKFVTHLDILNRGRRWFYFSKIISNNFATLVDIRLHNISPRTTQTTVIDVEIFSECQLLETLFLSRFINSTQEIVYCYSNGQEFPFLETESSKTAEITNLNKLPVSLRSLHIQGLVVSTAELHETLENLKNLQLLELQLCGYHHVQIKPNHAGFGEDENLMNDLIGAGDSASFDTPGIGYGVGITSSVIQTIFAHCRQLDTLFIEEFENEWTKIRNTELGDIIEKLSIIPEDGYFEDGAYYGVLICKDIQRNTGKLTRSERMQLWDVRLSQYYNHQEHKNLDSSPNNFFPNECLQKGEEFPLPTPISATSLLEILDKENGQLEQIHRMLNSGTPTSSAGGQLDIQPEEMLNQYVRKYCTSQYSAIPNYHKATRQLELVPPEKFQSSMSLSNTRSTDQISSR</sequence>
<evidence type="ECO:0000313" key="3">
    <source>
        <dbReference type="EMBL" id="ODM93967.1"/>
    </source>
</evidence>
<dbReference type="EMBL" id="LJIJ01000882">
    <property type="protein sequence ID" value="ODM93967.1"/>
    <property type="molecule type" value="Genomic_DNA"/>
</dbReference>
<reference evidence="3 4" key="1">
    <citation type="journal article" date="2016" name="Genome Biol. Evol.">
        <title>Gene Family Evolution Reflects Adaptation to Soil Environmental Stressors in the Genome of the Collembolan Orchesella cincta.</title>
        <authorList>
            <person name="Faddeeva-Vakhrusheva A."/>
            <person name="Derks M.F."/>
            <person name="Anvar S.Y."/>
            <person name="Agamennone V."/>
            <person name="Suring W."/>
            <person name="Smit S."/>
            <person name="van Straalen N.M."/>
            <person name="Roelofs D."/>
        </authorList>
    </citation>
    <scope>NUCLEOTIDE SEQUENCE [LARGE SCALE GENOMIC DNA]</scope>
    <source>
        <tissue evidence="3">Mixed pool</tissue>
    </source>
</reference>
<gene>
    <name evidence="3" type="ORF">Ocin01_12712</name>
</gene>
<name>A0A1D2MLT7_ORCCI</name>
<feature type="compositionally biased region" description="Polar residues" evidence="1">
    <location>
        <begin position="685"/>
        <end position="703"/>
    </location>
</feature>
<comment type="caution">
    <text evidence="3">The sequence shown here is derived from an EMBL/GenBank/DDBJ whole genome shotgun (WGS) entry which is preliminary data.</text>
</comment>
<feature type="region of interest" description="Disordered" evidence="1">
    <location>
        <begin position="684"/>
        <end position="703"/>
    </location>
</feature>
<feature type="domain" description="F-box" evidence="2">
    <location>
        <begin position="37"/>
        <end position="71"/>
    </location>
</feature>
<keyword evidence="4" id="KW-1185">Reference proteome</keyword>
<dbReference type="InterPro" id="IPR036047">
    <property type="entry name" value="F-box-like_dom_sf"/>
</dbReference>
<proteinExistence type="predicted"/>
<evidence type="ECO:0000259" key="2">
    <source>
        <dbReference type="Pfam" id="PF00646"/>
    </source>
</evidence>
<evidence type="ECO:0000313" key="4">
    <source>
        <dbReference type="Proteomes" id="UP000094527"/>
    </source>
</evidence>
<dbReference type="Proteomes" id="UP000094527">
    <property type="component" value="Unassembled WGS sequence"/>
</dbReference>
<dbReference type="AlphaFoldDB" id="A0A1D2MLT7"/>
<organism evidence="3 4">
    <name type="scientific">Orchesella cincta</name>
    <name type="common">Springtail</name>
    <name type="synonym">Podura cincta</name>
    <dbReference type="NCBI Taxonomy" id="48709"/>
    <lineage>
        <taxon>Eukaryota</taxon>
        <taxon>Metazoa</taxon>
        <taxon>Ecdysozoa</taxon>
        <taxon>Arthropoda</taxon>
        <taxon>Hexapoda</taxon>
        <taxon>Collembola</taxon>
        <taxon>Entomobryomorpha</taxon>
        <taxon>Entomobryoidea</taxon>
        <taxon>Orchesellidae</taxon>
        <taxon>Orchesellinae</taxon>
        <taxon>Orchesella</taxon>
    </lineage>
</organism>
<dbReference type="SUPFAM" id="SSF81383">
    <property type="entry name" value="F-box domain"/>
    <property type="match status" value="1"/>
</dbReference>
<dbReference type="SUPFAM" id="SSF52047">
    <property type="entry name" value="RNI-like"/>
    <property type="match status" value="1"/>
</dbReference>
<accession>A0A1D2MLT7</accession>
<protein>
    <recommendedName>
        <fullName evidence="2">F-box domain-containing protein</fullName>
    </recommendedName>
</protein>
<dbReference type="Pfam" id="PF00646">
    <property type="entry name" value="F-box"/>
    <property type="match status" value="1"/>
</dbReference>